<sequence length="137" mass="15144">MYTDDDLEQVLRDLASDVPRERVLTLQVLVYEPTGTERLLPRLRELLDDRTPALLGLPYLYGEVRWIAAHTLAKEYRACGIGERVVVADIPYPLGVNALGALAEAHHIVTRGGHEGCLAAFAELRARGLLEVTTLSL</sequence>
<dbReference type="EMBL" id="JBHSON010000027">
    <property type="protein sequence ID" value="MFC5747977.1"/>
    <property type="molecule type" value="Genomic_DNA"/>
</dbReference>
<reference evidence="2" key="1">
    <citation type="journal article" date="2019" name="Int. J. Syst. Evol. Microbiol.">
        <title>The Global Catalogue of Microorganisms (GCM) 10K type strain sequencing project: providing services to taxonomists for standard genome sequencing and annotation.</title>
        <authorList>
            <consortium name="The Broad Institute Genomics Platform"/>
            <consortium name="The Broad Institute Genome Sequencing Center for Infectious Disease"/>
            <person name="Wu L."/>
            <person name="Ma J."/>
        </authorList>
    </citation>
    <scope>NUCLEOTIDE SEQUENCE [LARGE SCALE GENOMIC DNA]</scope>
    <source>
        <strain evidence="2">KCTC 42087</strain>
    </source>
</reference>
<gene>
    <name evidence="1" type="ORF">ACFPZN_20295</name>
</gene>
<dbReference type="Proteomes" id="UP001596074">
    <property type="component" value="Unassembled WGS sequence"/>
</dbReference>
<evidence type="ECO:0000313" key="1">
    <source>
        <dbReference type="EMBL" id="MFC5747977.1"/>
    </source>
</evidence>
<organism evidence="1 2">
    <name type="scientific">Actinomadura rugatobispora</name>
    <dbReference type="NCBI Taxonomy" id="1994"/>
    <lineage>
        <taxon>Bacteria</taxon>
        <taxon>Bacillati</taxon>
        <taxon>Actinomycetota</taxon>
        <taxon>Actinomycetes</taxon>
        <taxon>Streptosporangiales</taxon>
        <taxon>Thermomonosporaceae</taxon>
        <taxon>Actinomadura</taxon>
    </lineage>
</organism>
<accession>A0ABW0ZZX1</accession>
<evidence type="ECO:0000313" key="2">
    <source>
        <dbReference type="Proteomes" id="UP001596074"/>
    </source>
</evidence>
<dbReference type="RefSeq" id="WP_378283608.1">
    <property type="nucleotide sequence ID" value="NZ_JBHSON010000027.1"/>
</dbReference>
<protein>
    <submittedName>
        <fullName evidence="1">Uncharacterized protein</fullName>
    </submittedName>
</protein>
<name>A0ABW0ZZX1_9ACTN</name>
<keyword evidence="2" id="KW-1185">Reference proteome</keyword>
<comment type="caution">
    <text evidence="1">The sequence shown here is derived from an EMBL/GenBank/DDBJ whole genome shotgun (WGS) entry which is preliminary data.</text>
</comment>
<proteinExistence type="predicted"/>